<reference evidence="1 2" key="2">
    <citation type="submission" date="2018-03" db="EMBL/GenBank/DDBJ databases">
        <authorList>
            <person name="Keele B.F."/>
        </authorList>
    </citation>
    <scope>NUCLEOTIDE SEQUENCE [LARGE SCALE GENOMIC DNA]</scope>
    <source>
        <strain evidence="1 2">CCALA 016</strain>
    </source>
</reference>
<accession>A0A2T1LZD2</accession>
<dbReference type="EMBL" id="PXOH01000007">
    <property type="protein sequence ID" value="PSF37770.1"/>
    <property type="molecule type" value="Genomic_DNA"/>
</dbReference>
<dbReference type="AlphaFoldDB" id="A0A2T1LZD2"/>
<comment type="caution">
    <text evidence="1">The sequence shown here is derived from an EMBL/GenBank/DDBJ whole genome shotgun (WGS) entry which is preliminary data.</text>
</comment>
<protein>
    <submittedName>
        <fullName evidence="1">Uncharacterized protein</fullName>
    </submittedName>
</protein>
<sequence length="106" mass="12261">MIEYEMQPVPDNKIRIDAYYCGMTFEGIALIEDLKTPVPKISIPKPLGIGAIVHIMIMIIGELGEQYKEPSAINYNLYFCDIHLKHLSEYLEEYTRVCIEEEITHI</sequence>
<evidence type="ECO:0000313" key="2">
    <source>
        <dbReference type="Proteomes" id="UP000239001"/>
    </source>
</evidence>
<evidence type="ECO:0000313" key="1">
    <source>
        <dbReference type="EMBL" id="PSF37770.1"/>
    </source>
</evidence>
<dbReference type="Proteomes" id="UP000239001">
    <property type="component" value="Unassembled WGS sequence"/>
</dbReference>
<gene>
    <name evidence="1" type="ORF">C7H19_09510</name>
</gene>
<keyword evidence="2" id="KW-1185">Reference proteome</keyword>
<organism evidence="1 2">
    <name type="scientific">Aphanothece hegewaldii CCALA 016</name>
    <dbReference type="NCBI Taxonomy" id="2107694"/>
    <lineage>
        <taxon>Bacteria</taxon>
        <taxon>Bacillati</taxon>
        <taxon>Cyanobacteriota</taxon>
        <taxon>Cyanophyceae</taxon>
        <taxon>Oscillatoriophycideae</taxon>
        <taxon>Chroococcales</taxon>
        <taxon>Aphanothecaceae</taxon>
        <taxon>Aphanothece</taxon>
    </lineage>
</organism>
<reference evidence="1 2" key="1">
    <citation type="submission" date="2018-03" db="EMBL/GenBank/DDBJ databases">
        <title>The ancient ancestry and fast evolution of plastids.</title>
        <authorList>
            <person name="Moore K.R."/>
            <person name="Magnabosco C."/>
            <person name="Momper L."/>
            <person name="Gold D.A."/>
            <person name="Bosak T."/>
            <person name="Fournier G.P."/>
        </authorList>
    </citation>
    <scope>NUCLEOTIDE SEQUENCE [LARGE SCALE GENOMIC DNA]</scope>
    <source>
        <strain evidence="1 2">CCALA 016</strain>
    </source>
</reference>
<name>A0A2T1LZD2_9CHRO</name>
<proteinExistence type="predicted"/>